<dbReference type="PANTHER" id="PTHR48043">
    <property type="entry name" value="EG:EG0003.4 PROTEIN-RELATED"/>
    <property type="match status" value="1"/>
</dbReference>
<comment type="catalytic activity">
    <reaction evidence="4 6">
        <text>glucuronate acceptor + UDP-alpha-D-glucuronate = acceptor beta-D-glucuronoside + UDP + H(+)</text>
        <dbReference type="Rhea" id="RHEA:21032"/>
        <dbReference type="ChEBI" id="CHEBI:15378"/>
        <dbReference type="ChEBI" id="CHEBI:58052"/>
        <dbReference type="ChEBI" id="CHEBI:58223"/>
        <dbReference type="ChEBI" id="CHEBI:132367"/>
        <dbReference type="ChEBI" id="CHEBI:132368"/>
        <dbReference type="EC" id="2.4.1.17"/>
    </reaction>
</comment>
<keyword evidence="3 5" id="KW-0808">Transferase</keyword>
<dbReference type="InterPro" id="IPR035595">
    <property type="entry name" value="UDP_glycos_trans_CS"/>
</dbReference>
<accession>A0A6V7Y6S5</accession>
<evidence type="ECO:0000256" key="5">
    <source>
        <dbReference type="RuleBase" id="RU003718"/>
    </source>
</evidence>
<evidence type="ECO:0000313" key="8">
    <source>
        <dbReference type="Proteomes" id="UP000580250"/>
    </source>
</evidence>
<comment type="similarity">
    <text evidence="1 5">Belongs to the UDP-glycosyltransferase family.</text>
</comment>
<dbReference type="Gene3D" id="3.40.50.2000">
    <property type="entry name" value="Glycogen Phosphorylase B"/>
    <property type="match status" value="1"/>
</dbReference>
<reference evidence="7 8" key="1">
    <citation type="submission" date="2020-08" db="EMBL/GenBank/DDBJ databases">
        <authorList>
            <person name="Koutsovoulos G."/>
            <person name="Danchin GJ E."/>
        </authorList>
    </citation>
    <scope>NUCLEOTIDE SEQUENCE [LARGE SCALE GENOMIC DNA]</scope>
</reference>
<dbReference type="PANTHER" id="PTHR48043:SF145">
    <property type="entry name" value="FI06409P-RELATED"/>
    <property type="match status" value="1"/>
</dbReference>
<evidence type="ECO:0000256" key="6">
    <source>
        <dbReference type="RuleBase" id="RU362059"/>
    </source>
</evidence>
<protein>
    <recommendedName>
        <fullName evidence="6">UDP-glucuronosyltransferase</fullName>
        <ecNumber evidence="6">2.4.1.17</ecNumber>
    </recommendedName>
</protein>
<comment type="subcellular location">
    <subcellularLocation>
        <location evidence="6">Membrane</location>
        <topology evidence="6">Single-pass membrane protein</topology>
    </subcellularLocation>
</comment>
<gene>
    <name evidence="7" type="ORF">MENT_LOCUS60263</name>
</gene>
<evidence type="ECO:0000256" key="2">
    <source>
        <dbReference type="ARBA" id="ARBA00022676"/>
    </source>
</evidence>
<dbReference type="InterPro" id="IPR050271">
    <property type="entry name" value="UDP-glycosyltransferase"/>
</dbReference>
<dbReference type="GO" id="GO:0015020">
    <property type="term" value="F:glucuronosyltransferase activity"/>
    <property type="evidence" value="ECO:0007669"/>
    <property type="project" value="UniProtKB-EC"/>
</dbReference>
<comment type="caution">
    <text evidence="7">The sequence shown here is derived from an EMBL/GenBank/DDBJ whole genome shotgun (WGS) entry which is preliminary data.</text>
</comment>
<dbReference type="GO" id="GO:0016020">
    <property type="term" value="C:membrane"/>
    <property type="evidence" value="ECO:0007669"/>
    <property type="project" value="UniProtKB-SubCell"/>
</dbReference>
<dbReference type="EC" id="2.4.1.17" evidence="6"/>
<dbReference type="AlphaFoldDB" id="A0A6V7Y6S5"/>
<sequence length="216" mass="24826">MNQHPKGKFEHFPDFRNVMYIGGIVVEEQGILTRRKTKKKKPECIVYVAFGTVYEDGGLKDNLLEMLNIFNGHQNCLFKIRIGKNEITETYKATNIEFLEGFAPQQEILAQTNTKLFISHCGQNSFNEAMYAGVPLLCIPKFADQFYLSSLAEHLGIGKFVWVSRREKINENGIEVKKEIKNENFIVDFSEALDEMMSGNYSRNDYKEGCMQLRTA</sequence>
<dbReference type="InterPro" id="IPR002213">
    <property type="entry name" value="UDP_glucos_trans"/>
</dbReference>
<evidence type="ECO:0000256" key="4">
    <source>
        <dbReference type="ARBA" id="ARBA00047475"/>
    </source>
</evidence>
<evidence type="ECO:0000256" key="1">
    <source>
        <dbReference type="ARBA" id="ARBA00009995"/>
    </source>
</evidence>
<evidence type="ECO:0000256" key="3">
    <source>
        <dbReference type="ARBA" id="ARBA00022679"/>
    </source>
</evidence>
<evidence type="ECO:0000313" key="7">
    <source>
        <dbReference type="EMBL" id="CAD2206387.1"/>
    </source>
</evidence>
<dbReference type="SUPFAM" id="SSF53756">
    <property type="entry name" value="UDP-Glycosyltransferase/glycogen phosphorylase"/>
    <property type="match status" value="1"/>
</dbReference>
<keyword evidence="2 5" id="KW-0328">Glycosyltransferase</keyword>
<dbReference type="Pfam" id="PF00201">
    <property type="entry name" value="UDPGT"/>
    <property type="match status" value="1"/>
</dbReference>
<organism evidence="7 8">
    <name type="scientific">Meloidogyne enterolobii</name>
    <name type="common">Root-knot nematode worm</name>
    <name type="synonym">Meloidogyne mayaguensis</name>
    <dbReference type="NCBI Taxonomy" id="390850"/>
    <lineage>
        <taxon>Eukaryota</taxon>
        <taxon>Metazoa</taxon>
        <taxon>Ecdysozoa</taxon>
        <taxon>Nematoda</taxon>
        <taxon>Chromadorea</taxon>
        <taxon>Rhabditida</taxon>
        <taxon>Tylenchina</taxon>
        <taxon>Tylenchomorpha</taxon>
        <taxon>Tylenchoidea</taxon>
        <taxon>Meloidogynidae</taxon>
        <taxon>Meloidogyninae</taxon>
        <taxon>Meloidogyne</taxon>
    </lineage>
</organism>
<dbReference type="EMBL" id="CAJEWN010003071">
    <property type="protein sequence ID" value="CAD2206387.1"/>
    <property type="molecule type" value="Genomic_DNA"/>
</dbReference>
<dbReference type="OrthoDB" id="6280089at2759"/>
<name>A0A6V7Y6S5_MELEN</name>
<proteinExistence type="inferred from homology"/>
<dbReference type="Proteomes" id="UP000580250">
    <property type="component" value="Unassembled WGS sequence"/>
</dbReference>
<dbReference type="PROSITE" id="PS00375">
    <property type="entry name" value="UDPGT"/>
    <property type="match status" value="1"/>
</dbReference>